<feature type="domain" description="ABM" evidence="1">
    <location>
        <begin position="2"/>
        <end position="90"/>
    </location>
</feature>
<evidence type="ECO:0000313" key="3">
    <source>
        <dbReference type="Proteomes" id="UP001243420"/>
    </source>
</evidence>
<dbReference type="Gene3D" id="3.30.70.100">
    <property type="match status" value="1"/>
</dbReference>
<dbReference type="InterPro" id="IPR011008">
    <property type="entry name" value="Dimeric_a/b-barrel"/>
</dbReference>
<dbReference type="PANTHER" id="PTHR33336:SF1">
    <property type="entry name" value="(4S)-4-HYDROXY-5-PHOSPHONOOXYPENTANE-2,3-DIONE ISOMERASE"/>
    <property type="match status" value="1"/>
</dbReference>
<dbReference type="EMBL" id="CP122537">
    <property type="protein sequence ID" value="WGH79040.1"/>
    <property type="molecule type" value="Genomic_DNA"/>
</dbReference>
<evidence type="ECO:0000313" key="2">
    <source>
        <dbReference type="EMBL" id="WGH79040.1"/>
    </source>
</evidence>
<proteinExistence type="predicted"/>
<dbReference type="PANTHER" id="PTHR33336">
    <property type="entry name" value="QUINOL MONOOXYGENASE YGIN-RELATED"/>
    <property type="match status" value="1"/>
</dbReference>
<reference evidence="2 3" key="1">
    <citation type="submission" date="2023-04" db="EMBL/GenBank/DDBJ databases">
        <title>Jannaschia ovalis sp. nov., a marine bacterium isolated from sea tidal flat.</title>
        <authorList>
            <person name="Kwon D.Y."/>
            <person name="Kim J.-J."/>
        </authorList>
    </citation>
    <scope>NUCLEOTIDE SEQUENCE [LARGE SCALE GENOMIC DNA]</scope>
    <source>
        <strain evidence="2 3">GRR-S6-38</strain>
    </source>
</reference>
<dbReference type="Pfam" id="PF03992">
    <property type="entry name" value="ABM"/>
    <property type="match status" value="1"/>
</dbReference>
<dbReference type="GO" id="GO:0004497">
    <property type="term" value="F:monooxygenase activity"/>
    <property type="evidence" value="ECO:0007669"/>
    <property type="project" value="UniProtKB-KW"/>
</dbReference>
<dbReference type="InterPro" id="IPR050744">
    <property type="entry name" value="AI-2_Isomerase_LsrG"/>
</dbReference>
<dbReference type="EC" id="1.-.-.-" evidence="2"/>
<organism evidence="2 3">
    <name type="scientific">Jannaschia ovalis</name>
    <dbReference type="NCBI Taxonomy" id="3038773"/>
    <lineage>
        <taxon>Bacteria</taxon>
        <taxon>Pseudomonadati</taxon>
        <taxon>Pseudomonadota</taxon>
        <taxon>Alphaproteobacteria</taxon>
        <taxon>Rhodobacterales</taxon>
        <taxon>Roseobacteraceae</taxon>
        <taxon>Jannaschia</taxon>
    </lineage>
</organism>
<dbReference type="RefSeq" id="WP_279965805.1">
    <property type="nucleotide sequence ID" value="NZ_CP122537.1"/>
</dbReference>
<evidence type="ECO:0000259" key="1">
    <source>
        <dbReference type="PROSITE" id="PS51725"/>
    </source>
</evidence>
<name>A0ABY8LFY7_9RHOB</name>
<protein>
    <submittedName>
        <fullName evidence="2">Quinol monooxygenase</fullName>
        <ecNumber evidence="2">1.-.-.-</ecNumber>
    </submittedName>
</protein>
<dbReference type="SUPFAM" id="SSF54909">
    <property type="entry name" value="Dimeric alpha+beta barrel"/>
    <property type="match status" value="1"/>
</dbReference>
<gene>
    <name evidence="2" type="ORF">P8627_01910</name>
</gene>
<keyword evidence="2" id="KW-0560">Oxidoreductase</keyword>
<keyword evidence="3" id="KW-1185">Reference proteome</keyword>
<keyword evidence="2" id="KW-0503">Monooxygenase</keyword>
<accession>A0ABY8LFY7</accession>
<dbReference type="InterPro" id="IPR007138">
    <property type="entry name" value="ABM_dom"/>
</dbReference>
<dbReference type="PROSITE" id="PS51725">
    <property type="entry name" value="ABM"/>
    <property type="match status" value="1"/>
</dbReference>
<sequence>MFAVTVTLEIAKGRMPEFLPAVLENARASLDEPACHRFDVWAEPERPDEVYLYELYDDAAGFDAHRATPHYKTFDAAVRDMIVDKTVRTYSRMQA</sequence>
<dbReference type="Proteomes" id="UP001243420">
    <property type="component" value="Chromosome"/>
</dbReference>